<protein>
    <submittedName>
        <fullName evidence="1">Uncharacterized protein</fullName>
    </submittedName>
</protein>
<reference evidence="2" key="1">
    <citation type="submission" date="2016-11" db="EMBL/GenBank/DDBJ databases">
        <authorList>
            <person name="Varghese N."/>
            <person name="Submissions S."/>
        </authorList>
    </citation>
    <scope>NUCLEOTIDE SEQUENCE [LARGE SCALE GENOMIC DNA]</scope>
    <source>
        <strain evidence="2">DSM 22212</strain>
    </source>
</reference>
<evidence type="ECO:0000313" key="1">
    <source>
        <dbReference type="EMBL" id="SHK86309.1"/>
    </source>
</evidence>
<organism evidence="1 2">
    <name type="scientific">Rhodothermus profundi</name>
    <dbReference type="NCBI Taxonomy" id="633813"/>
    <lineage>
        <taxon>Bacteria</taxon>
        <taxon>Pseudomonadati</taxon>
        <taxon>Rhodothermota</taxon>
        <taxon>Rhodothermia</taxon>
        <taxon>Rhodothermales</taxon>
        <taxon>Rhodothermaceae</taxon>
        <taxon>Rhodothermus</taxon>
    </lineage>
</organism>
<dbReference type="Proteomes" id="UP000185812">
    <property type="component" value="Unassembled WGS sequence"/>
</dbReference>
<gene>
    <name evidence="1" type="ORF">SAMN04488087_2160</name>
</gene>
<sequence>MQTASAQAPEVATIERSELGQLETLLKGEAAATLAFQSVLATLLPMLERVLQREQQATEAALSLAQRETLQEMTDALVAVIQMLRGALNERGQQVLRYERPVKAGPPERSWWFALSEALEAVEDALQRIPSLVRAQPRGSLARRVGALLLRLLRQHQRHLLHEAREWIE</sequence>
<proteinExistence type="predicted"/>
<name>A0A1M6VXZ5_9BACT</name>
<dbReference type="AlphaFoldDB" id="A0A1M6VXZ5"/>
<dbReference type="EMBL" id="FRAU01000007">
    <property type="protein sequence ID" value="SHK86309.1"/>
    <property type="molecule type" value="Genomic_DNA"/>
</dbReference>
<evidence type="ECO:0000313" key="2">
    <source>
        <dbReference type="Proteomes" id="UP000185812"/>
    </source>
</evidence>
<keyword evidence="2" id="KW-1185">Reference proteome</keyword>
<accession>A0A1M6VXZ5</accession>
<dbReference type="STRING" id="633813.SAMN04488087_2160"/>